<accession>A0A965LLG0</accession>
<protein>
    <submittedName>
        <fullName evidence="1">Uncharacterized protein</fullName>
    </submittedName>
</protein>
<comment type="caution">
    <text evidence="1">The sequence shown here is derived from an EMBL/GenBank/DDBJ whole genome shotgun (WGS) entry which is preliminary data.</text>
</comment>
<evidence type="ECO:0000313" key="2">
    <source>
        <dbReference type="Proteomes" id="UP000740727"/>
    </source>
</evidence>
<evidence type="ECO:0000313" key="1">
    <source>
        <dbReference type="EMBL" id="NBR94002.1"/>
    </source>
</evidence>
<proteinExistence type="predicted"/>
<sequence>MVPYWAEYHHAAGKIPAGGIFITSNAQCFGQVVFDAQAGTLNVPTGNAHYDVTGKVIDGWVETSIRGDFIRKIWNIEPKYLSRVEVTIEYNANDTSAATSTTKYITAEDKIEIKAYGFHYSSPQIKIKFPKTAFIQPTPPPAPVPSNKKNVTIVCIKGKLTKKVSGLQPKCPTGYKIKR</sequence>
<dbReference type="Proteomes" id="UP000740727">
    <property type="component" value="Unassembled WGS sequence"/>
</dbReference>
<dbReference type="AlphaFoldDB" id="A0A965LLG0"/>
<reference evidence="1" key="1">
    <citation type="submission" date="2018-10" db="EMBL/GenBank/DDBJ databases">
        <title>Iterative Subtractive Binning of Freshwater Chronoseries Metagenomes Recovers Nearly Complete Genomes from over Four Hundred Novel Species.</title>
        <authorList>
            <person name="Rodriguez-R L.M."/>
            <person name="Tsementzi D."/>
            <person name="Luo C."/>
            <person name="Konstantinidis K.T."/>
        </authorList>
    </citation>
    <scope>NUCLEOTIDE SEQUENCE</scope>
    <source>
        <strain evidence="1">WB5_2A_028</strain>
    </source>
</reference>
<organism evidence="1 2">
    <name type="scientific">Candidatus Fonsibacter lacus</name>
    <dbReference type="NCBI Taxonomy" id="2576439"/>
    <lineage>
        <taxon>Bacteria</taxon>
        <taxon>Pseudomonadati</taxon>
        <taxon>Pseudomonadota</taxon>
        <taxon>Alphaproteobacteria</taxon>
        <taxon>Candidatus Pelagibacterales</taxon>
        <taxon>Candidatus Pelagibacterales incertae sedis</taxon>
        <taxon>Candidatus Fonsibacter</taxon>
    </lineage>
</organism>
<gene>
    <name evidence="1" type="ORF">EBT44_04095</name>
</gene>
<name>A0A965LLG0_9PROT</name>
<dbReference type="EMBL" id="RFXN01000044">
    <property type="protein sequence ID" value="NBR94002.1"/>
    <property type="molecule type" value="Genomic_DNA"/>
</dbReference>